<dbReference type="InParanoid" id="D2VKN6"/>
<dbReference type="GO" id="GO:0005524">
    <property type="term" value="F:ATP binding"/>
    <property type="evidence" value="ECO:0007669"/>
    <property type="project" value="InterPro"/>
</dbReference>
<dbReference type="GO" id="GO:0004672">
    <property type="term" value="F:protein kinase activity"/>
    <property type="evidence" value="ECO:0007669"/>
    <property type="project" value="InterPro"/>
</dbReference>
<feature type="domain" description="Protein kinase" evidence="2">
    <location>
        <begin position="327"/>
        <end position="696"/>
    </location>
</feature>
<dbReference type="PANTHER" id="PTHR48011">
    <property type="entry name" value="CCR4-NOT TRANSCRIPTIONAL COMPLEX SUBUNIT CAF120-RELATED"/>
    <property type="match status" value="1"/>
</dbReference>
<organism evidence="4">
    <name type="scientific">Naegleria gruberi</name>
    <name type="common">Amoeba</name>
    <dbReference type="NCBI Taxonomy" id="5762"/>
    <lineage>
        <taxon>Eukaryota</taxon>
        <taxon>Discoba</taxon>
        <taxon>Heterolobosea</taxon>
        <taxon>Tetramitia</taxon>
        <taxon>Eutetramitia</taxon>
        <taxon>Vahlkampfiidae</taxon>
        <taxon>Naegleria</taxon>
    </lineage>
</organism>
<dbReference type="KEGG" id="ngr:NAEGRDRAFT_69457"/>
<evidence type="ECO:0000259" key="2">
    <source>
        <dbReference type="PROSITE" id="PS50011"/>
    </source>
</evidence>
<gene>
    <name evidence="3" type="ORF">NAEGRDRAFT_69457</name>
</gene>
<dbReference type="Gene3D" id="1.10.510.10">
    <property type="entry name" value="Transferase(Phosphotransferase) domain 1"/>
    <property type="match status" value="1"/>
</dbReference>
<dbReference type="Pfam" id="PF00069">
    <property type="entry name" value="Pkinase"/>
    <property type="match status" value="1"/>
</dbReference>
<accession>D2VKN6</accession>
<dbReference type="SUPFAM" id="SSF56112">
    <property type="entry name" value="Protein kinase-like (PK-like)"/>
    <property type="match status" value="1"/>
</dbReference>
<dbReference type="InterPro" id="IPR000719">
    <property type="entry name" value="Prot_kinase_dom"/>
</dbReference>
<proteinExistence type="predicted"/>
<protein>
    <submittedName>
        <fullName evidence="3">Predicted protein</fullName>
    </submittedName>
</protein>
<dbReference type="OrthoDB" id="1668230at2759"/>
<dbReference type="InterPro" id="IPR011009">
    <property type="entry name" value="Kinase-like_dom_sf"/>
</dbReference>
<keyword evidence="4" id="KW-1185">Reference proteome</keyword>
<reference evidence="3 4" key="1">
    <citation type="journal article" date="2010" name="Cell">
        <title>The genome of Naegleria gruberi illuminates early eukaryotic versatility.</title>
        <authorList>
            <person name="Fritz-Laylin L.K."/>
            <person name="Prochnik S.E."/>
            <person name="Ginger M.L."/>
            <person name="Dacks J.B."/>
            <person name="Carpenter M.L."/>
            <person name="Field M.C."/>
            <person name="Kuo A."/>
            <person name="Paredez A."/>
            <person name="Chapman J."/>
            <person name="Pham J."/>
            <person name="Shu S."/>
            <person name="Neupane R."/>
            <person name="Cipriano M."/>
            <person name="Mancuso J."/>
            <person name="Tu H."/>
            <person name="Salamov A."/>
            <person name="Lindquist E."/>
            <person name="Shapiro H."/>
            <person name="Lucas S."/>
            <person name="Grigoriev I.V."/>
            <person name="Cande W.Z."/>
            <person name="Fulton C."/>
            <person name="Rokhsar D.S."/>
            <person name="Dawson S.C."/>
        </authorList>
    </citation>
    <scope>NUCLEOTIDE SEQUENCE [LARGE SCALE GENOMIC DNA]</scope>
    <source>
        <strain evidence="3 4">NEG-M</strain>
    </source>
</reference>
<feature type="region of interest" description="Disordered" evidence="1">
    <location>
        <begin position="616"/>
        <end position="635"/>
    </location>
</feature>
<evidence type="ECO:0000313" key="4">
    <source>
        <dbReference type="Proteomes" id="UP000006671"/>
    </source>
</evidence>
<dbReference type="RefSeq" id="XP_002675466.1">
    <property type="nucleotide sequence ID" value="XM_002675420.1"/>
</dbReference>
<evidence type="ECO:0000256" key="1">
    <source>
        <dbReference type="SAM" id="MobiDB-lite"/>
    </source>
</evidence>
<dbReference type="PROSITE" id="PS50011">
    <property type="entry name" value="PROTEIN_KINASE_DOM"/>
    <property type="match status" value="1"/>
</dbReference>
<evidence type="ECO:0000313" key="3">
    <source>
        <dbReference type="EMBL" id="EFC42722.1"/>
    </source>
</evidence>
<sequence>MTSFDEMLTCRHNERGLFIRDDVWPEGTKEFNQKISIAQNLLNVEWVDNVETGGINDLLSAQQKVDCVMDLRTSIEAMSKHMDTISFSDSSFMTDYNELSRDMMEKFVKADKEFSFTNKSAAFNLLLDCFSPTKIEPLGKGSEMFHTNTTYRKLLQLSALYDFKLDANISIGEMANDTTKTSLPAEVITLLGSAIKPDNLSGFEMKNESLPTIRVKFGQEDKFERNKAHPDLLKVVAIIRLFHSTILQNMKPSQENASKIQKIVTYGLLTEKSSVRVIGIRAVPEHFNDRYQLFNVGLFSLEPKKPEYAILVSFFLEACRETIQQENKLIQDITKQSVGRQRMKSSQINSSKFNENDELVVSLYSTQETNVTLTRYLFERSTPHDKDIFQGRINHSGLPVIVKIFYDSLSMNPHYNIFLPIDCFWHNGSLRKEHLEISVEGDELSCIKKRLSIEKIHIMTQLLLEIESIHQQKRIHNDIKPSNIITIERPTDKQLHTKPTFLCKFIDFELEMRFSYEEGDFSKVTSTSGTPRYNEPEKRKDGDHFIHPKTDIYSLGLAFIEIILEKDERLTARECLTLLEVTDTVDKTDFSALFISSDDIPLVDSTKVEQETLGEYSEDDSIETVENTPKSSKSPKSCCRCRTGSCTTKCACAKKQIHCENCKSENCTNLKKRTSKHVDEEDETKLGTYAKLKKRK</sequence>
<dbReference type="VEuPathDB" id="AmoebaDB:NAEGRDRAFT_69457"/>
<name>D2VKN6_NAEGR</name>
<dbReference type="AlphaFoldDB" id="D2VKN6"/>
<dbReference type="GO" id="GO:0007165">
    <property type="term" value="P:signal transduction"/>
    <property type="evidence" value="ECO:0007669"/>
    <property type="project" value="TreeGrafter"/>
</dbReference>
<dbReference type="PANTHER" id="PTHR48011:SF18">
    <property type="entry name" value="MITOGEN-ACTIVATED PROTEIN KINASE KINASE KINASE 19-RELATED"/>
    <property type="match status" value="1"/>
</dbReference>
<dbReference type="EMBL" id="GG738878">
    <property type="protein sequence ID" value="EFC42722.1"/>
    <property type="molecule type" value="Genomic_DNA"/>
</dbReference>
<dbReference type="GeneID" id="8854870"/>
<dbReference type="Proteomes" id="UP000006671">
    <property type="component" value="Unassembled WGS sequence"/>
</dbReference>
<dbReference type="InterPro" id="IPR052751">
    <property type="entry name" value="Plant_MAPKKK"/>
</dbReference>